<dbReference type="Proteomes" id="UP000323876">
    <property type="component" value="Unassembled WGS sequence"/>
</dbReference>
<dbReference type="Pfam" id="PF00805">
    <property type="entry name" value="Pentapeptide"/>
    <property type="match status" value="6"/>
</dbReference>
<dbReference type="Gene3D" id="2.160.20.80">
    <property type="entry name" value="E3 ubiquitin-protein ligase SopA"/>
    <property type="match status" value="4"/>
</dbReference>
<proteinExistence type="predicted"/>
<sequence length="512" mass="53923">MPPPDRHHRPCWGVQMAWMASELSPELDSDSTGSALLCMTVGGDRAAWLASMACAEDRRAAAKFVSDATSQCLSTTGRGLDLTAADLSGLDLSGFDLRRATLNRTALYGTTLSAADLTGASLVCAGLERTDFTDATLRGAYIHALAAQASAFVRADLTGLIDATGALFHGCNMTEARLDHAELAGAAFYQCSLAAAGARRADLRGAVFNECRMDGANLTAALVDDCTITRSSLRGLILEQARGHGLIIQRPSAADGLNVSAAQLPSLRLSAVRGRDILARGLSAIEIDVLDSQLAGADFSDADLGKGGWSRTGLDGANLSGAALTDSWWYQVSAAESTLAEAAGEGLTMTESCFARADFTGFKGRYATFRNCDLRAADLGRAYLYRSSFLGDPPTSACLTSANLDGANLTQAYLAADFTDASLRHAIATYARVNQSIFRRANLLGISLFRASAVKTDFTGARVSGTLGLIFADRCLGLPEALRGVEDPEADRIVGFVGDLQQLIGRDTRKST</sequence>
<evidence type="ECO:0000313" key="1">
    <source>
        <dbReference type="EMBL" id="KAA8880590.1"/>
    </source>
</evidence>
<dbReference type="EMBL" id="VXLC01000032">
    <property type="protein sequence ID" value="KAA8880590.1"/>
    <property type="molecule type" value="Genomic_DNA"/>
</dbReference>
<dbReference type="PANTHER" id="PTHR14136">
    <property type="entry name" value="BTB_POZ DOMAIN-CONTAINING PROTEIN KCTD9"/>
    <property type="match status" value="1"/>
</dbReference>
<name>A0A5N0DW67_9NOCA</name>
<reference evidence="1 2" key="1">
    <citation type="submission" date="2019-09" db="EMBL/GenBank/DDBJ databases">
        <authorList>
            <person name="Wang X."/>
        </authorList>
    </citation>
    <scope>NUCLEOTIDE SEQUENCE [LARGE SCALE GENOMIC DNA]</scope>
    <source>
        <strain evidence="1 2">CICC 11023</strain>
    </source>
</reference>
<accession>A0A5N0DW67</accession>
<dbReference type="InterPro" id="IPR001646">
    <property type="entry name" value="5peptide_repeat"/>
</dbReference>
<dbReference type="PANTHER" id="PTHR14136:SF17">
    <property type="entry name" value="BTB_POZ DOMAIN-CONTAINING PROTEIN KCTD9"/>
    <property type="match status" value="1"/>
</dbReference>
<dbReference type="InterPro" id="IPR051082">
    <property type="entry name" value="Pentapeptide-BTB/POZ_domain"/>
</dbReference>
<dbReference type="SUPFAM" id="SSF141571">
    <property type="entry name" value="Pentapeptide repeat-like"/>
    <property type="match status" value="2"/>
</dbReference>
<evidence type="ECO:0000313" key="2">
    <source>
        <dbReference type="Proteomes" id="UP000323876"/>
    </source>
</evidence>
<protein>
    <submittedName>
        <fullName evidence="1">Pentapeptide repeat-containing protein</fullName>
    </submittedName>
</protein>
<comment type="caution">
    <text evidence="1">The sequence shown here is derived from an EMBL/GenBank/DDBJ whole genome shotgun (WGS) entry which is preliminary data.</text>
</comment>
<organism evidence="1 2">
    <name type="scientific">Nocardia colli</name>
    <dbReference type="NCBI Taxonomy" id="2545717"/>
    <lineage>
        <taxon>Bacteria</taxon>
        <taxon>Bacillati</taxon>
        <taxon>Actinomycetota</taxon>
        <taxon>Actinomycetes</taxon>
        <taxon>Mycobacteriales</taxon>
        <taxon>Nocardiaceae</taxon>
        <taxon>Nocardia</taxon>
    </lineage>
</organism>
<dbReference type="OrthoDB" id="2579959at2"/>
<keyword evidence="2" id="KW-1185">Reference proteome</keyword>
<dbReference type="AlphaFoldDB" id="A0A5N0DW67"/>
<gene>
    <name evidence="1" type="ORF">F3087_40430</name>
</gene>